<evidence type="ECO:0000256" key="4">
    <source>
        <dbReference type="PROSITE-ProRule" id="PRU00175"/>
    </source>
</evidence>
<evidence type="ECO:0000256" key="2">
    <source>
        <dbReference type="ARBA" id="ARBA00022771"/>
    </source>
</evidence>
<dbReference type="PROSITE" id="PS50089">
    <property type="entry name" value="ZF_RING_2"/>
    <property type="match status" value="1"/>
</dbReference>
<dbReference type="SUPFAM" id="SSF57850">
    <property type="entry name" value="RING/U-box"/>
    <property type="match status" value="1"/>
</dbReference>
<feature type="domain" description="RING-type" evidence="6">
    <location>
        <begin position="9"/>
        <end position="48"/>
    </location>
</feature>
<proteinExistence type="predicted"/>
<dbReference type="InterPro" id="IPR001841">
    <property type="entry name" value="Znf_RING"/>
</dbReference>
<dbReference type="Proteomes" id="UP001623348">
    <property type="component" value="Unassembled WGS sequence"/>
</dbReference>
<keyword evidence="1" id="KW-0479">Metal-binding</keyword>
<feature type="compositionally biased region" description="Low complexity" evidence="5">
    <location>
        <begin position="233"/>
        <end position="243"/>
    </location>
</feature>
<evidence type="ECO:0000313" key="7">
    <source>
        <dbReference type="EMBL" id="GAB0183406.1"/>
    </source>
</evidence>
<name>A0ABC9WDP9_GRUJA</name>
<dbReference type="AlphaFoldDB" id="A0ABC9WDP9"/>
<gene>
    <name evidence="7" type="ORF">GRJ2_000805900</name>
</gene>
<dbReference type="Pfam" id="PF14529">
    <property type="entry name" value="Exo_endo_phos_2"/>
    <property type="match status" value="1"/>
</dbReference>
<dbReference type="InterPro" id="IPR005135">
    <property type="entry name" value="Endo/exonuclease/phosphatase"/>
</dbReference>
<dbReference type="Gene3D" id="3.30.40.10">
    <property type="entry name" value="Zinc/RING finger domain, C3HC4 (zinc finger)"/>
    <property type="match status" value="1"/>
</dbReference>
<keyword evidence="3" id="KW-0862">Zinc</keyword>
<dbReference type="EMBL" id="BAAFJT010000002">
    <property type="protein sequence ID" value="GAB0183406.1"/>
    <property type="molecule type" value="Genomic_DNA"/>
</dbReference>
<dbReference type="InterPro" id="IPR013083">
    <property type="entry name" value="Znf_RING/FYVE/PHD"/>
</dbReference>
<feature type="compositionally biased region" description="Low complexity" evidence="5">
    <location>
        <begin position="286"/>
        <end position="302"/>
    </location>
</feature>
<dbReference type="InterPro" id="IPR036691">
    <property type="entry name" value="Endo/exonu/phosph_ase_sf"/>
</dbReference>
<feature type="compositionally biased region" description="Polar residues" evidence="5">
    <location>
        <begin position="90"/>
        <end position="100"/>
    </location>
</feature>
<dbReference type="PANTHER" id="PTHR33395">
    <property type="entry name" value="TRANSCRIPTASE, PUTATIVE-RELATED-RELATED"/>
    <property type="match status" value="1"/>
</dbReference>
<evidence type="ECO:0000256" key="1">
    <source>
        <dbReference type="ARBA" id="ARBA00022723"/>
    </source>
</evidence>
<evidence type="ECO:0000256" key="5">
    <source>
        <dbReference type="SAM" id="MobiDB-lite"/>
    </source>
</evidence>
<dbReference type="GO" id="GO:0008270">
    <property type="term" value="F:zinc ion binding"/>
    <property type="evidence" value="ECO:0007669"/>
    <property type="project" value="UniProtKB-KW"/>
</dbReference>
<evidence type="ECO:0000256" key="3">
    <source>
        <dbReference type="ARBA" id="ARBA00022833"/>
    </source>
</evidence>
<dbReference type="InterPro" id="IPR017907">
    <property type="entry name" value="Znf_RING_CS"/>
</dbReference>
<protein>
    <submittedName>
        <fullName evidence="7">E3 ubiquitin-protein ligase Topors-like</fullName>
    </submittedName>
</protein>
<evidence type="ECO:0000259" key="6">
    <source>
        <dbReference type="PROSITE" id="PS50089"/>
    </source>
</evidence>
<evidence type="ECO:0000313" key="8">
    <source>
        <dbReference type="Proteomes" id="UP001623348"/>
    </source>
</evidence>
<dbReference type="Pfam" id="PF13923">
    <property type="entry name" value="zf-C3HC4_2"/>
    <property type="match status" value="1"/>
</dbReference>
<accession>A0ABC9WDP9</accession>
<feature type="region of interest" description="Disordered" evidence="5">
    <location>
        <begin position="76"/>
        <end position="100"/>
    </location>
</feature>
<dbReference type="SUPFAM" id="SSF56219">
    <property type="entry name" value="DNase I-like"/>
    <property type="match status" value="1"/>
</dbReference>
<dbReference type="Gene3D" id="3.60.10.10">
    <property type="entry name" value="Endonuclease/exonuclease/phosphatase"/>
    <property type="match status" value="1"/>
</dbReference>
<comment type="caution">
    <text evidence="7">The sequence shown here is derived from an EMBL/GenBank/DDBJ whole genome shotgun (WGS) entry which is preliminary data.</text>
</comment>
<organism evidence="7 8">
    <name type="scientific">Grus japonensis</name>
    <name type="common">Japanese crane</name>
    <name type="synonym">Red-crowned crane</name>
    <dbReference type="NCBI Taxonomy" id="30415"/>
    <lineage>
        <taxon>Eukaryota</taxon>
        <taxon>Metazoa</taxon>
        <taxon>Chordata</taxon>
        <taxon>Craniata</taxon>
        <taxon>Vertebrata</taxon>
        <taxon>Euteleostomi</taxon>
        <taxon>Archelosauria</taxon>
        <taxon>Archosauria</taxon>
        <taxon>Dinosauria</taxon>
        <taxon>Saurischia</taxon>
        <taxon>Theropoda</taxon>
        <taxon>Coelurosauria</taxon>
        <taxon>Aves</taxon>
        <taxon>Neognathae</taxon>
        <taxon>Neoaves</taxon>
        <taxon>Gruiformes</taxon>
        <taxon>Gruidae</taxon>
        <taxon>Grus</taxon>
    </lineage>
</organism>
<dbReference type="SMART" id="SM00184">
    <property type="entry name" value="RING"/>
    <property type="match status" value="1"/>
</dbReference>
<reference evidence="7 8" key="1">
    <citation type="submission" date="2024-06" db="EMBL/GenBank/DDBJ databases">
        <title>The draft genome of Grus japonensis, version 3.</title>
        <authorList>
            <person name="Nabeshima K."/>
            <person name="Suzuki S."/>
            <person name="Onuma M."/>
        </authorList>
    </citation>
    <scope>NUCLEOTIDE SEQUENCE [LARGE SCALE GENOMIC DNA]</scope>
    <source>
        <strain evidence="7 8">451A</strain>
    </source>
</reference>
<dbReference type="PROSITE" id="PS00518">
    <property type="entry name" value="ZF_RING_1"/>
    <property type="match status" value="1"/>
</dbReference>
<keyword evidence="2 4" id="KW-0863">Zinc-finger</keyword>
<feature type="region of interest" description="Disordered" evidence="5">
    <location>
        <begin position="226"/>
        <end position="302"/>
    </location>
</feature>
<keyword evidence="8" id="KW-1185">Reference proteome</keyword>
<dbReference type="PANTHER" id="PTHR33395:SF22">
    <property type="entry name" value="REVERSE TRANSCRIPTASE DOMAIN-CONTAINING PROTEIN"/>
    <property type="match status" value="1"/>
</dbReference>
<sequence length="660" mass="73643">MATEEEWSCPICCNARSDVAYVIPCLHQFCLGCIMRSAKTTSNCPLCRTLMAKIKFSVRGEDDYLEHVITPTAQRSVASSQAGRAPGHLDTSSPQSPVASPLSSLLGVPFLEEQEAVGTEAGASMGGLQPEVWAALFQRHQQLLDPVLPWLRWELEEIYEEQWWLVMGAEKLILHALCCYGLDEEAVVQQMEFGLEEHTAPLVRGLIDVIVDRCSEEAQRLLRSYAAGEEGDSPAASSSPTSSWGGTLNLHLDSSSSPASSDRENLPSTSEATPLRGPSRPPSVPVPAEQEQPQEQPGEHPSGQVVQLWDEGVHGVLGEELAEGQSSKGCSEWGYVWLVTSHQQCSLGFNSRLVLFNVFINDPDAGIECTISKFADDPKLGGAVDSPEGQEALQRDLDRLEHWAMINGMKFNKSKCQILHLGWSNTRHKKEWLSTSPAERDLGVLVDSSSMPPDQDEEVNEPFHRQLEVALRSEALVLMGDFNHPDIFWKGNTARHTQSRRLLQSIDDNFLTQVVEEPTRRGVLLDLVLTNKEGLVEDVKVGGSLGCSDHEMVEFRILCGRSRAISRITTLDFRRANFGLFKDLLGRILWVRALESKGVQKSWSIFRHYFVLAKDGCILKSRKSSKGGRRPAWMSKELLERRKFTKYGKRDWPFRRNIGI</sequence>